<dbReference type="InterPro" id="IPR024618">
    <property type="entry name" value="DUF3857"/>
</dbReference>
<dbReference type="AlphaFoldDB" id="A0A2T5YSV0"/>
<feature type="signal peptide" evidence="2">
    <location>
        <begin position="1"/>
        <end position="30"/>
    </location>
</feature>
<reference evidence="4 5" key="1">
    <citation type="submission" date="2018-04" db="EMBL/GenBank/DDBJ databases">
        <title>Genomic Encyclopedia of Archaeal and Bacterial Type Strains, Phase II (KMG-II): from individual species to whole genera.</title>
        <authorList>
            <person name="Goeker M."/>
        </authorList>
    </citation>
    <scope>NUCLEOTIDE SEQUENCE [LARGE SCALE GENOMIC DNA]</scope>
    <source>
        <strain evidence="4 5">DSM 100162</strain>
    </source>
</reference>
<dbReference type="InterPro" id="IPR019690">
    <property type="entry name" value="DUF2569"/>
</dbReference>
<comment type="caution">
    <text evidence="4">The sequence shown here is derived from an EMBL/GenBank/DDBJ whole genome shotgun (WGS) entry which is preliminary data.</text>
</comment>
<dbReference type="Proteomes" id="UP000244225">
    <property type="component" value="Unassembled WGS sequence"/>
</dbReference>
<feature type="domain" description="DUF3857" evidence="3">
    <location>
        <begin position="77"/>
        <end position="241"/>
    </location>
</feature>
<feature type="transmembrane region" description="Helical" evidence="1">
    <location>
        <begin position="671"/>
        <end position="692"/>
    </location>
</feature>
<dbReference type="RefSeq" id="WP_108209973.1">
    <property type="nucleotide sequence ID" value="NZ_QBKI01000001.1"/>
</dbReference>
<dbReference type="EMBL" id="QBKI01000001">
    <property type="protein sequence ID" value="PTX22395.1"/>
    <property type="molecule type" value="Genomic_DNA"/>
</dbReference>
<dbReference type="Gene3D" id="3.10.620.30">
    <property type="match status" value="1"/>
</dbReference>
<dbReference type="OrthoDB" id="8595007at2"/>
<proteinExistence type="predicted"/>
<feature type="transmembrane region" description="Helical" evidence="1">
    <location>
        <begin position="713"/>
        <end position="738"/>
    </location>
</feature>
<feature type="transmembrane region" description="Helical" evidence="1">
    <location>
        <begin position="827"/>
        <end position="844"/>
    </location>
</feature>
<dbReference type="Pfam" id="PF10754">
    <property type="entry name" value="DUF2569"/>
    <property type="match status" value="1"/>
</dbReference>
<keyword evidence="1" id="KW-1133">Transmembrane helix</keyword>
<feature type="transmembrane region" description="Helical" evidence="1">
    <location>
        <begin position="795"/>
        <end position="815"/>
    </location>
</feature>
<evidence type="ECO:0000259" key="3">
    <source>
        <dbReference type="Pfam" id="PF12969"/>
    </source>
</evidence>
<protein>
    <submittedName>
        <fullName evidence="4">Uncharacterized protein DUF2569</fullName>
    </submittedName>
</protein>
<keyword evidence="2" id="KW-0732">Signal</keyword>
<evidence type="ECO:0000313" key="4">
    <source>
        <dbReference type="EMBL" id="PTX22395.1"/>
    </source>
</evidence>
<evidence type="ECO:0000313" key="5">
    <source>
        <dbReference type="Proteomes" id="UP000244225"/>
    </source>
</evidence>
<gene>
    <name evidence="4" type="ORF">C8N40_101219</name>
</gene>
<evidence type="ECO:0000256" key="1">
    <source>
        <dbReference type="SAM" id="Phobius"/>
    </source>
</evidence>
<feature type="transmembrane region" description="Helical" evidence="1">
    <location>
        <begin position="758"/>
        <end position="783"/>
    </location>
</feature>
<dbReference type="SUPFAM" id="SSF54001">
    <property type="entry name" value="Cysteine proteinases"/>
    <property type="match status" value="1"/>
</dbReference>
<evidence type="ECO:0000256" key="2">
    <source>
        <dbReference type="SAM" id="SignalP"/>
    </source>
</evidence>
<sequence>MTHFYKENKLNRALTLLLLVCCLWQSAAVAAPRGVSVTPEPGWVKKLPLRNATSITSNDVNGGFHYLLLSLQHEVEREEVYRQNTYKLLTEEGVQYSSEIRLSFDPSYEQLQLHRVQVWRNGKAIDKLDLSKVKVIQREAGMDAGIYDESLTAILVLDDIRVGDVVDYAYTLKGRNPVFDGKFFASFNLQQYDPVDEMLVNIIVPQARKLHFKYHRDAPKPTVTSANGAKTYTWHLKDLPATHVDNNIPVWYDPYPGVYVSEYENWQEVATWALPLYEVKEKPNKGLQAKIDSIKAVAGSDEGRVIAALRVVQDEVRYLGFEAGIGGFKPRQPNEVFQSRFGDCKDKALLLVYMLRQMNIKASPALVNTTLQGHIQDLPASPFAFNHCIVRVEMLGGAHFWYDATLSKQRGDFASTYLPPYGQALVLEPGAKALTPVEQPVAKAPTVKVREIYHIQSIEEDVVLEVRTEYTGADADRQRSSFATTSIQDIKKNYLDFYANIYPEIEIAADPVVEDYEYANKFIVVEKYKIPGFWQPQHSNDQVLEGWFSPLAMTGYINQLQSSKRTMPMALGHPVHVELSIRVLLPQAWPVDNATQRIEDDAFLFTKKVTYSPNGTELDIDMMYQTKADHVTAEATPTYLRNQKAMLDNITYGLTYNKGFVESVSNFKVSWGMVLALVVLLGTFGFAAYKLYFWDPEPLADVSAYDAERIGGWVIAPLIGLILSPLGILSAFLTSGFLNGNLWQGLLDTGSGAYSPALAGLLFLEFVMNIAFLVFNALLLTLYLKRRTSVPRLMVVFYGSALGFVLFELLVVYAFSISLPGGDIGSALFRSLVGACIWIPYFLVSSRVKCTFVERLQAPNHEQAEEQPAAEEEAQVS</sequence>
<name>A0A2T5YSV0_9BACT</name>
<keyword evidence="1" id="KW-0472">Membrane</keyword>
<keyword evidence="5" id="KW-1185">Reference proteome</keyword>
<accession>A0A2T5YSV0</accession>
<feature type="chain" id="PRO_5015611878" evidence="2">
    <location>
        <begin position="31"/>
        <end position="877"/>
    </location>
</feature>
<keyword evidence="1" id="KW-0812">Transmembrane</keyword>
<dbReference type="InterPro" id="IPR038765">
    <property type="entry name" value="Papain-like_cys_pep_sf"/>
</dbReference>
<organism evidence="4 5">
    <name type="scientific">Pontibacter mucosus</name>
    <dbReference type="NCBI Taxonomy" id="1649266"/>
    <lineage>
        <taxon>Bacteria</taxon>
        <taxon>Pseudomonadati</taxon>
        <taxon>Bacteroidota</taxon>
        <taxon>Cytophagia</taxon>
        <taxon>Cytophagales</taxon>
        <taxon>Hymenobacteraceae</taxon>
        <taxon>Pontibacter</taxon>
    </lineage>
</organism>
<dbReference type="Pfam" id="PF12969">
    <property type="entry name" value="DUF3857"/>
    <property type="match status" value="1"/>
</dbReference>
<dbReference type="Gene3D" id="2.60.40.3140">
    <property type="match status" value="1"/>
</dbReference>